<dbReference type="InterPro" id="IPR001451">
    <property type="entry name" value="Hexapep"/>
</dbReference>
<comment type="similarity">
    <text evidence="1">Belongs to the transferase hexapeptide repeat family.</text>
</comment>
<keyword evidence="2 3" id="KW-0808">Transferase</keyword>
<dbReference type="SUPFAM" id="SSF51161">
    <property type="entry name" value="Trimeric LpxA-like enzymes"/>
    <property type="match status" value="1"/>
</dbReference>
<evidence type="ECO:0000313" key="3">
    <source>
        <dbReference type="EMBL" id="AFL53404.1"/>
    </source>
</evidence>
<dbReference type="EMBL" id="CP003563">
    <property type="protein sequence ID" value="AFL53404.1"/>
    <property type="molecule type" value="Genomic_DNA"/>
</dbReference>
<dbReference type="Pfam" id="PF00132">
    <property type="entry name" value="Hexapep"/>
    <property type="match status" value="1"/>
</dbReference>
<evidence type="ECO:0000256" key="2">
    <source>
        <dbReference type="ARBA" id="ARBA00022679"/>
    </source>
</evidence>
<dbReference type="Gene3D" id="2.160.10.10">
    <property type="entry name" value="Hexapeptide repeat proteins"/>
    <property type="match status" value="1"/>
</dbReference>
<name>I3XBZ8_SINF2</name>
<organism evidence="3 4">
    <name type="scientific">Sinorhizobium fredii (strain USDA 257)</name>
    <dbReference type="NCBI Taxonomy" id="1185652"/>
    <lineage>
        <taxon>Bacteria</taxon>
        <taxon>Pseudomonadati</taxon>
        <taxon>Pseudomonadota</taxon>
        <taxon>Alphaproteobacteria</taxon>
        <taxon>Hyphomicrobiales</taxon>
        <taxon>Rhizobiaceae</taxon>
        <taxon>Sinorhizobium/Ensifer group</taxon>
        <taxon>Sinorhizobium</taxon>
    </lineage>
</organism>
<dbReference type="HOGENOM" id="CLU_1061289_0_0_5"/>
<dbReference type="Proteomes" id="UP000006180">
    <property type="component" value="Chromosome"/>
</dbReference>
<dbReference type="InterPro" id="IPR011004">
    <property type="entry name" value="Trimer_LpxA-like_sf"/>
</dbReference>
<dbReference type="InterPro" id="IPR051159">
    <property type="entry name" value="Hexapeptide_acetyltransf"/>
</dbReference>
<dbReference type="PANTHER" id="PTHR23416">
    <property type="entry name" value="SIALIC ACID SYNTHASE-RELATED"/>
    <property type="match status" value="1"/>
</dbReference>
<dbReference type="GO" id="GO:0005829">
    <property type="term" value="C:cytosol"/>
    <property type="evidence" value="ECO:0007669"/>
    <property type="project" value="TreeGrafter"/>
</dbReference>
<accession>I3XBZ8</accession>
<dbReference type="KEGG" id="sfd:USDA257_c48690"/>
<reference evidence="3 4" key="1">
    <citation type="journal article" date="2012" name="J. Bacteriol.">
        <title>Complete genome sequence of the broad-host-range strain Sinorhizobium fredii USDA257.</title>
        <authorList>
            <person name="Schuldes J."/>
            <person name="Rodriguez Orbegoso M."/>
            <person name="Schmeisser C."/>
            <person name="Krishnan H.B."/>
            <person name="Daniel R."/>
            <person name="Streit W.R."/>
        </authorList>
    </citation>
    <scope>NUCLEOTIDE SEQUENCE [LARGE SCALE GENOMIC DNA]</scope>
    <source>
        <strain evidence="3 4">USDA 257</strain>
    </source>
</reference>
<dbReference type="CDD" id="cd04647">
    <property type="entry name" value="LbH_MAT_like"/>
    <property type="match status" value="1"/>
</dbReference>
<gene>
    <name evidence="3" type="ORF">USDA257_c48690</name>
</gene>
<sequence length="262" mass="27938">MHAADRPLVARQSVIDLRDGSVSSEITQLVAAEEAREEAALVAGLLSLDDDQARKRRGEAIEARHDIPQGLQFPGALLARSSVDAASANWKRMPDDFGATMINLHPTARISPLSDIEDSVRGTRIVVGEASVIDSFVKIKPAGGSGDLEIGRFCYINSGCVFYTGNGISIADNVLIAANCTFAPVNHAFKDKDRLIREQGFEPSRGGIVVEEDVWIGANSVILDGAILRKGCVIAAGSIVRGEVEAYAICGGNPLRRLGERS</sequence>
<dbReference type="GO" id="GO:0008374">
    <property type="term" value="F:O-acyltransferase activity"/>
    <property type="evidence" value="ECO:0007669"/>
    <property type="project" value="TreeGrafter"/>
</dbReference>
<dbReference type="eggNOG" id="COG0110">
    <property type="taxonomic scope" value="Bacteria"/>
</dbReference>
<protein>
    <submittedName>
        <fullName evidence="3">Putative acetyltransferase protein</fullName>
    </submittedName>
</protein>
<evidence type="ECO:0000256" key="1">
    <source>
        <dbReference type="ARBA" id="ARBA00007274"/>
    </source>
</evidence>
<proteinExistence type="inferred from homology"/>
<dbReference type="PATRIC" id="fig|1185652.3.peg.5048"/>
<evidence type="ECO:0000313" key="4">
    <source>
        <dbReference type="Proteomes" id="UP000006180"/>
    </source>
</evidence>
<dbReference type="AlphaFoldDB" id="I3XBZ8"/>
<dbReference type="PANTHER" id="PTHR23416:SF23">
    <property type="entry name" value="ACETYLTRANSFERASE C18B11.09C-RELATED"/>
    <property type="match status" value="1"/>
</dbReference>
<dbReference type="STRING" id="1185652.USDA257_c48690"/>